<feature type="domain" description="SMC hinge" evidence="13">
    <location>
        <begin position="578"/>
        <end position="692"/>
    </location>
</feature>
<dbReference type="SUPFAM" id="SSF52540">
    <property type="entry name" value="P-loop containing nucleoside triphosphate hydrolases"/>
    <property type="match status" value="1"/>
</dbReference>
<dbReference type="Gene3D" id="1.20.1060.20">
    <property type="match status" value="1"/>
</dbReference>
<feature type="coiled-coil region" evidence="12">
    <location>
        <begin position="306"/>
        <end position="554"/>
    </location>
</feature>
<comment type="subcellular location">
    <subcellularLocation>
        <location evidence="1 11">Nucleus</location>
    </subcellularLocation>
</comment>
<keyword evidence="3" id="KW-0132">Cell division</keyword>
<evidence type="ECO:0000256" key="8">
    <source>
        <dbReference type="ARBA" id="ARBA00023067"/>
    </source>
</evidence>
<keyword evidence="7 12" id="KW-0175">Coiled coil</keyword>
<evidence type="ECO:0000256" key="1">
    <source>
        <dbReference type="ARBA" id="ARBA00004123"/>
    </source>
</evidence>
<evidence type="ECO:0000256" key="9">
    <source>
        <dbReference type="ARBA" id="ARBA00023242"/>
    </source>
</evidence>
<dbReference type="GO" id="GO:0005524">
    <property type="term" value="F:ATP binding"/>
    <property type="evidence" value="ECO:0007669"/>
    <property type="project" value="UniProtKB-KW"/>
</dbReference>
<feature type="coiled-coil region" evidence="12">
    <location>
        <begin position="246"/>
        <end position="276"/>
    </location>
</feature>
<dbReference type="GO" id="GO:0005634">
    <property type="term" value="C:nucleus"/>
    <property type="evidence" value="ECO:0007669"/>
    <property type="project" value="UniProtKB-SubCell"/>
</dbReference>
<dbReference type="PANTHER" id="PTHR18937:SF172">
    <property type="entry name" value="STRUCTURAL MAINTENANCE OF CHROMOSOMES PROTEIN"/>
    <property type="match status" value="1"/>
</dbReference>
<organism evidence="14 15">
    <name type="scientific">Tetranychus urticae</name>
    <name type="common">Two-spotted spider mite</name>
    <dbReference type="NCBI Taxonomy" id="32264"/>
    <lineage>
        <taxon>Eukaryota</taxon>
        <taxon>Metazoa</taxon>
        <taxon>Ecdysozoa</taxon>
        <taxon>Arthropoda</taxon>
        <taxon>Chelicerata</taxon>
        <taxon>Arachnida</taxon>
        <taxon>Acari</taxon>
        <taxon>Acariformes</taxon>
        <taxon>Trombidiformes</taxon>
        <taxon>Prostigmata</taxon>
        <taxon>Eleutherengona</taxon>
        <taxon>Raphignathae</taxon>
        <taxon>Tetranychoidea</taxon>
        <taxon>Tetranychidae</taxon>
        <taxon>Tetranychus</taxon>
    </lineage>
</organism>
<keyword evidence="6" id="KW-0067">ATP-binding</keyword>
<feature type="coiled-coil region" evidence="12">
    <location>
        <begin position="733"/>
        <end position="767"/>
    </location>
</feature>
<proteinExistence type="inferred from homology"/>
<dbReference type="Proteomes" id="UP000015104">
    <property type="component" value="Unassembled WGS sequence"/>
</dbReference>
<dbReference type="InterPro" id="IPR027417">
    <property type="entry name" value="P-loop_NTPase"/>
</dbReference>
<dbReference type="Pfam" id="PF06470">
    <property type="entry name" value="SMC_hinge"/>
    <property type="match status" value="1"/>
</dbReference>
<feature type="coiled-coil region" evidence="12">
    <location>
        <begin position="891"/>
        <end position="967"/>
    </location>
</feature>
<dbReference type="GO" id="GO:0000796">
    <property type="term" value="C:condensin complex"/>
    <property type="evidence" value="ECO:0007669"/>
    <property type="project" value="TreeGrafter"/>
</dbReference>
<comment type="similarity">
    <text evidence="2">Belongs to the SMC family. SMC4 subfamily.</text>
</comment>
<dbReference type="PIRSF" id="PIRSF005719">
    <property type="entry name" value="SMC"/>
    <property type="match status" value="1"/>
</dbReference>
<evidence type="ECO:0000256" key="12">
    <source>
        <dbReference type="SAM" id="Coils"/>
    </source>
</evidence>
<dbReference type="GO" id="GO:0051301">
    <property type="term" value="P:cell division"/>
    <property type="evidence" value="ECO:0007669"/>
    <property type="project" value="UniProtKB-KW"/>
</dbReference>
<name>T1JV31_TETUR</name>
<dbReference type="EMBL" id="CAEY01000791">
    <property type="status" value="NOT_ANNOTATED_CDS"/>
    <property type="molecule type" value="Genomic_DNA"/>
</dbReference>
<dbReference type="Gene3D" id="3.40.50.300">
    <property type="entry name" value="P-loop containing nucleotide triphosphate hydrolases"/>
    <property type="match status" value="2"/>
</dbReference>
<dbReference type="InterPro" id="IPR010935">
    <property type="entry name" value="SMC_hinge"/>
</dbReference>
<accession>T1JV31</accession>
<dbReference type="STRING" id="32264.T1JV31"/>
<dbReference type="GO" id="GO:0007076">
    <property type="term" value="P:mitotic chromosome condensation"/>
    <property type="evidence" value="ECO:0007669"/>
    <property type="project" value="TreeGrafter"/>
</dbReference>
<evidence type="ECO:0000256" key="3">
    <source>
        <dbReference type="ARBA" id="ARBA00022618"/>
    </source>
</evidence>
<evidence type="ECO:0000256" key="2">
    <source>
        <dbReference type="ARBA" id="ARBA00006005"/>
    </source>
</evidence>
<dbReference type="InterPro" id="IPR003395">
    <property type="entry name" value="RecF/RecN/SMC_N"/>
</dbReference>
<dbReference type="eggNOG" id="KOG0996">
    <property type="taxonomic scope" value="Eukaryota"/>
</dbReference>
<evidence type="ECO:0000256" key="6">
    <source>
        <dbReference type="ARBA" id="ARBA00022840"/>
    </source>
</evidence>
<dbReference type="AlphaFoldDB" id="T1JV31"/>
<dbReference type="InterPro" id="IPR036277">
    <property type="entry name" value="SMC_hinge_sf"/>
</dbReference>
<evidence type="ECO:0000256" key="11">
    <source>
        <dbReference type="PIRNR" id="PIRNR005719"/>
    </source>
</evidence>
<dbReference type="PANTHER" id="PTHR18937">
    <property type="entry name" value="STRUCTURAL MAINTENANCE OF CHROMOSOMES SMC FAMILY MEMBER"/>
    <property type="match status" value="1"/>
</dbReference>
<dbReference type="SUPFAM" id="SSF57997">
    <property type="entry name" value="Tropomyosin"/>
    <property type="match status" value="2"/>
</dbReference>
<keyword evidence="9 11" id="KW-0539">Nucleus</keyword>
<evidence type="ECO:0000313" key="14">
    <source>
        <dbReference type="EnsemblMetazoa" id="tetur02g03120.1"/>
    </source>
</evidence>
<dbReference type="SMART" id="SM00968">
    <property type="entry name" value="SMC_hinge"/>
    <property type="match status" value="1"/>
</dbReference>
<dbReference type="FunFam" id="3.40.50.300:FF:000481">
    <property type="entry name" value="Structural maintenance of chromosomes 4"/>
    <property type="match status" value="1"/>
</dbReference>
<evidence type="ECO:0000256" key="4">
    <source>
        <dbReference type="ARBA" id="ARBA00022741"/>
    </source>
</evidence>
<evidence type="ECO:0000256" key="5">
    <source>
        <dbReference type="ARBA" id="ARBA00022776"/>
    </source>
</evidence>
<sequence>MPERNEEATDPDEELFDEPGGYYLDDIYIPPPPPLPSYRGDETGTRLIITHIENVNFKSYAGLQVLGPFHKSFTAIVGPNGSGKSNVIDSMLFVFGFRATKLRLKKLSSLIHKSDTYPDFDFCSVIVHFTLIEDTEGEEFTIVEGSQFTVSRTVHKNNNSYYKISDKVVQFKDVSQRLQSYGIDLRYNRFLILQGEVEQIALMKPKAESENDTGMLEFLEDIIGSNRLKTPISQLQVKLEAKNEIRAEKMNRVRTIQKEKDSLEKAKNEAVAYLEIENNLTLERNKQFQLCKAEAIANMSDVVEEYERAKSIFQEIQDKAEELKKKRVELEEGMKKLSEELTSATKQAEEYNEAYKAIERKDVQLRDKIKHTKTKSKRLVTDIEKERQHLEELQALPERVAQEVEQLEQEKAELEMQKIKAGEQLSAAMELVKTETKASQESKDKYEKELLDLQAGLNEARSNLELAQSELDLYLSREKTEKAKLDQLQMKYERNENDVKEKEKALKEFESKVPDLEKKLSTLEREMAKIEEEKTRIEENLQRKSQKLEEVRHTLTSSTSRSRVLNALMEQKRNGSLHGVYGRLGDLGAIDKKYDIAISTACGPLDNIVTDTMENAIKCSEFLKANNIGTATFIALDKMDRFSNFEEIDTPENVPRLFDLIQVKDNAVLPAFYYAIRDTLVANDLTQATRIGLRGSQRWRVVTINGELVEASGAMTGGGRPLKGRMGSSIADSEYSEDDLSAMEDEVRSLEEQFHQLRSKKDLIQADFNKSKDQLDGIKKNRPKYEMDLQMAANSQQELAKVIKELEGVVESVASDPREVKKMESKVEKLSKIFDEKEKQCSVIKEKVTEIDKAMKKLIDEKVGTARKKADSLDKKINDLVNSITKANVSLKMNTRNVEKCEEKIKNLEQEIENSKTLIEESKKEMSELEAQATEAVEKYKVALDTKEQCEQKYKEQAENVSSIKTKEGKLKSENLDAKNELDAHEKAVKERQSAVDHWQAKINELKINEIEGKTSIEQLPILSDEELSELNIRGLEKEIETIKKTLAGMKPNMASIAEFKKKEAIWCERVKELTEVTAQRDEIRAKMDQLKAKRFEEFKDGFVIIARKLKEIYRALTSGGDAGLEWMDSLDPFSEGINFTVRPNKKTWKRMANLSGGEKTLSSLALIFAVHHFKPSPLYVMDEIDAALDFKNVSLVGNFVKQRTRNTQFLIISLRYNMYELADRLVGIYKTHNATKSVTINPDKIESVIVT</sequence>
<dbReference type="Pfam" id="PF02463">
    <property type="entry name" value="SMC_N"/>
    <property type="match status" value="1"/>
</dbReference>
<dbReference type="EnsemblMetazoa" id="tetur02g03120.1">
    <property type="protein sequence ID" value="tetur02g03120.1"/>
    <property type="gene ID" value="tetur02g03120"/>
</dbReference>
<protein>
    <recommendedName>
        <fullName evidence="11">Structural maintenance of chromosomes protein</fullName>
    </recommendedName>
</protein>
<dbReference type="GO" id="GO:0016887">
    <property type="term" value="F:ATP hydrolysis activity"/>
    <property type="evidence" value="ECO:0007669"/>
    <property type="project" value="InterPro"/>
</dbReference>
<evidence type="ECO:0000259" key="13">
    <source>
        <dbReference type="SMART" id="SM00968"/>
    </source>
</evidence>
<reference evidence="15" key="1">
    <citation type="submission" date="2011-08" db="EMBL/GenBank/DDBJ databases">
        <authorList>
            <person name="Rombauts S."/>
        </authorList>
    </citation>
    <scope>NUCLEOTIDE SEQUENCE</scope>
    <source>
        <strain evidence="15">London</strain>
    </source>
</reference>
<reference evidence="14" key="2">
    <citation type="submission" date="2015-06" db="UniProtKB">
        <authorList>
            <consortium name="EnsemblMetazoa"/>
        </authorList>
    </citation>
    <scope>IDENTIFICATION</scope>
</reference>
<keyword evidence="10" id="KW-0131">Cell cycle</keyword>
<dbReference type="HOGENOM" id="CLU_001042_4_1_1"/>
<keyword evidence="8" id="KW-0226">DNA condensation</keyword>
<dbReference type="InterPro" id="IPR024704">
    <property type="entry name" value="SMC"/>
</dbReference>
<dbReference type="Gene3D" id="3.30.70.1620">
    <property type="match status" value="1"/>
</dbReference>
<keyword evidence="15" id="KW-1185">Reference proteome</keyword>
<keyword evidence="4" id="KW-0547">Nucleotide-binding</keyword>
<keyword evidence="5" id="KW-0498">Mitosis</keyword>
<dbReference type="SUPFAM" id="SSF75553">
    <property type="entry name" value="Smc hinge domain"/>
    <property type="match status" value="1"/>
</dbReference>
<evidence type="ECO:0000313" key="15">
    <source>
        <dbReference type="Proteomes" id="UP000015104"/>
    </source>
</evidence>
<evidence type="ECO:0000256" key="7">
    <source>
        <dbReference type="ARBA" id="ARBA00023054"/>
    </source>
</evidence>
<evidence type="ECO:0000256" key="10">
    <source>
        <dbReference type="ARBA" id="ARBA00023306"/>
    </source>
</evidence>
<dbReference type="FunFam" id="3.40.50.300:FF:000585">
    <property type="entry name" value="Structural maintenance of chromosomes 4"/>
    <property type="match status" value="1"/>
</dbReference>
<dbReference type="Gene3D" id="1.10.287.1490">
    <property type="match status" value="1"/>
</dbReference>